<protein>
    <submittedName>
        <fullName evidence="1">Uncharacterized protein</fullName>
    </submittedName>
</protein>
<dbReference type="AlphaFoldDB" id="A0A5B7GZD0"/>
<sequence>MWRQYAQSEFAGEDETSTLFDSSLGYVMARQEMQEGQHFAANPVRAAVHKPVNTNMCGDLDLQATMNRKRKLEKGKPVLHLVLEPPSVPVKKPHLGAHPRVHVDTRNCVLGSVNGNTCSV</sequence>
<gene>
    <name evidence="1" type="ORF">E2C01_057187</name>
</gene>
<keyword evidence="2" id="KW-1185">Reference proteome</keyword>
<name>A0A5B7GZD0_PORTR</name>
<reference evidence="1 2" key="1">
    <citation type="submission" date="2019-05" db="EMBL/GenBank/DDBJ databases">
        <title>Another draft genome of Portunus trituberculatus and its Hox gene families provides insights of decapod evolution.</title>
        <authorList>
            <person name="Jeong J.-H."/>
            <person name="Song I."/>
            <person name="Kim S."/>
            <person name="Choi T."/>
            <person name="Kim D."/>
            <person name="Ryu S."/>
            <person name="Kim W."/>
        </authorList>
    </citation>
    <scope>NUCLEOTIDE SEQUENCE [LARGE SCALE GENOMIC DNA]</scope>
    <source>
        <tissue evidence="1">Muscle</tissue>
    </source>
</reference>
<evidence type="ECO:0000313" key="2">
    <source>
        <dbReference type="Proteomes" id="UP000324222"/>
    </source>
</evidence>
<organism evidence="1 2">
    <name type="scientific">Portunus trituberculatus</name>
    <name type="common">Swimming crab</name>
    <name type="synonym">Neptunus trituberculatus</name>
    <dbReference type="NCBI Taxonomy" id="210409"/>
    <lineage>
        <taxon>Eukaryota</taxon>
        <taxon>Metazoa</taxon>
        <taxon>Ecdysozoa</taxon>
        <taxon>Arthropoda</taxon>
        <taxon>Crustacea</taxon>
        <taxon>Multicrustacea</taxon>
        <taxon>Malacostraca</taxon>
        <taxon>Eumalacostraca</taxon>
        <taxon>Eucarida</taxon>
        <taxon>Decapoda</taxon>
        <taxon>Pleocyemata</taxon>
        <taxon>Brachyura</taxon>
        <taxon>Eubrachyura</taxon>
        <taxon>Portunoidea</taxon>
        <taxon>Portunidae</taxon>
        <taxon>Portuninae</taxon>
        <taxon>Portunus</taxon>
    </lineage>
</organism>
<dbReference type="Proteomes" id="UP000324222">
    <property type="component" value="Unassembled WGS sequence"/>
</dbReference>
<dbReference type="EMBL" id="VSRR010020405">
    <property type="protein sequence ID" value="MPC63093.1"/>
    <property type="molecule type" value="Genomic_DNA"/>
</dbReference>
<comment type="caution">
    <text evidence="1">The sequence shown here is derived from an EMBL/GenBank/DDBJ whole genome shotgun (WGS) entry which is preliminary data.</text>
</comment>
<proteinExistence type="predicted"/>
<accession>A0A5B7GZD0</accession>
<evidence type="ECO:0000313" key="1">
    <source>
        <dbReference type="EMBL" id="MPC63093.1"/>
    </source>
</evidence>